<organism evidence="2 3">
    <name type="scientific">Bianquea renquensis</name>
    <dbReference type="NCBI Taxonomy" id="2763661"/>
    <lineage>
        <taxon>Bacteria</taxon>
        <taxon>Bacillati</taxon>
        <taxon>Bacillota</taxon>
        <taxon>Clostridia</taxon>
        <taxon>Eubacteriales</taxon>
        <taxon>Bianqueaceae</taxon>
        <taxon>Bianquea</taxon>
    </lineage>
</organism>
<comment type="caution">
    <text evidence="2">The sequence shown here is derived from an EMBL/GenBank/DDBJ whole genome shotgun (WGS) entry which is preliminary data.</text>
</comment>
<accession>A0A926HWL6</accession>
<evidence type="ECO:0000313" key="3">
    <source>
        <dbReference type="Proteomes" id="UP000657006"/>
    </source>
</evidence>
<dbReference type="RefSeq" id="WP_177718012.1">
    <property type="nucleotide sequence ID" value="NZ_JACRSQ010000005.1"/>
</dbReference>
<dbReference type="GO" id="GO:0035312">
    <property type="term" value="F:5'-3' DNA exonuclease activity"/>
    <property type="evidence" value="ECO:0007669"/>
    <property type="project" value="TreeGrafter"/>
</dbReference>
<feature type="domain" description="Polymerase/histidinol phosphatase N-terminal" evidence="1">
    <location>
        <begin position="3"/>
        <end position="68"/>
    </location>
</feature>
<dbReference type="Gene3D" id="1.10.150.650">
    <property type="match status" value="1"/>
</dbReference>
<dbReference type="InterPro" id="IPR016195">
    <property type="entry name" value="Pol/histidinol_Pase-like"/>
</dbReference>
<dbReference type="InterPro" id="IPR004013">
    <property type="entry name" value="PHP_dom"/>
</dbReference>
<dbReference type="InterPro" id="IPR003141">
    <property type="entry name" value="Pol/His_phosphatase_N"/>
</dbReference>
<dbReference type="Pfam" id="PF02811">
    <property type="entry name" value="PHP"/>
    <property type="match status" value="1"/>
</dbReference>
<evidence type="ECO:0000259" key="1">
    <source>
        <dbReference type="SMART" id="SM00481"/>
    </source>
</evidence>
<dbReference type="EMBL" id="JACRSQ010000005">
    <property type="protein sequence ID" value="MBC8542852.1"/>
    <property type="molecule type" value="Genomic_DNA"/>
</dbReference>
<proteinExistence type="predicted"/>
<dbReference type="Proteomes" id="UP000657006">
    <property type="component" value="Unassembled WGS sequence"/>
</dbReference>
<dbReference type="SUPFAM" id="SSF89550">
    <property type="entry name" value="PHP domain-like"/>
    <property type="match status" value="1"/>
</dbReference>
<dbReference type="InterPro" id="IPR052018">
    <property type="entry name" value="PHP_domain"/>
</dbReference>
<dbReference type="SMART" id="SM00481">
    <property type="entry name" value="POLIIIAc"/>
    <property type="match status" value="1"/>
</dbReference>
<dbReference type="AlphaFoldDB" id="A0A926HWL6"/>
<reference evidence="2" key="1">
    <citation type="submission" date="2020-08" db="EMBL/GenBank/DDBJ databases">
        <title>Genome public.</title>
        <authorList>
            <person name="Liu C."/>
            <person name="Sun Q."/>
        </authorList>
    </citation>
    <scope>NUCLEOTIDE SEQUENCE</scope>
    <source>
        <strain evidence="2">NSJ-32</strain>
    </source>
</reference>
<gene>
    <name evidence="2" type="ORF">H8730_04740</name>
</gene>
<keyword evidence="3" id="KW-1185">Reference proteome</keyword>
<dbReference type="PANTHER" id="PTHR42924">
    <property type="entry name" value="EXONUCLEASE"/>
    <property type="match status" value="1"/>
</dbReference>
<dbReference type="Gene3D" id="3.20.20.140">
    <property type="entry name" value="Metal-dependent hydrolases"/>
    <property type="match status" value="1"/>
</dbReference>
<dbReference type="GO" id="GO:0004534">
    <property type="term" value="F:5'-3' RNA exonuclease activity"/>
    <property type="evidence" value="ECO:0007669"/>
    <property type="project" value="TreeGrafter"/>
</dbReference>
<dbReference type="CDD" id="cd07438">
    <property type="entry name" value="PHP_HisPPase_AMP"/>
    <property type="match status" value="1"/>
</dbReference>
<evidence type="ECO:0000313" key="2">
    <source>
        <dbReference type="EMBL" id="MBC8542852.1"/>
    </source>
</evidence>
<dbReference type="PANTHER" id="PTHR42924:SF3">
    <property type="entry name" value="POLYMERASE_HISTIDINOL PHOSPHATASE N-TERMINAL DOMAIN-CONTAINING PROTEIN"/>
    <property type="match status" value="1"/>
</dbReference>
<sequence>MSIDLHTHSYYSDGSDSPEEIVQKGAALGLRAIALTDHDNTDGVKEFMEAGQSAGILAIPGVEISASYRGRDIHILGYGFRYEQPDFADRLRSIREERQRRNEAMLLRLQQLGYAITKEDIERYSGGEGHVISRLHFAQALTEKGYCRDTNEAFDQIVGTGCPGYIPRQQLSPEEAIGLIHGAGGKAVLAHPLLYKLNEDECAVLLKFAASAGMDGLEVIHSTCDAKGTLFLQERARALGLFCTGGSDYHGENKQEVPLGVGYNGRPIPDSYLEPLQHTGVV</sequence>
<name>A0A926HWL6_9FIRM</name>
<protein>
    <submittedName>
        <fullName evidence="2">PHP domain-containing protein</fullName>
    </submittedName>
</protein>